<organism evidence="7 8">
    <name type="scientific">Asparagus officinalis</name>
    <name type="common">Garden asparagus</name>
    <dbReference type="NCBI Taxonomy" id="4686"/>
    <lineage>
        <taxon>Eukaryota</taxon>
        <taxon>Viridiplantae</taxon>
        <taxon>Streptophyta</taxon>
        <taxon>Embryophyta</taxon>
        <taxon>Tracheophyta</taxon>
        <taxon>Spermatophyta</taxon>
        <taxon>Magnoliopsida</taxon>
        <taxon>Liliopsida</taxon>
        <taxon>Asparagales</taxon>
        <taxon>Asparagaceae</taxon>
        <taxon>Asparagoideae</taxon>
        <taxon>Asparagus</taxon>
    </lineage>
</organism>
<feature type="transmembrane region" description="Helical" evidence="6">
    <location>
        <begin position="97"/>
        <end position="118"/>
    </location>
</feature>
<evidence type="ECO:0000313" key="7">
    <source>
        <dbReference type="EMBL" id="ONK74298.1"/>
    </source>
</evidence>
<sequence>MAKPRESVHIQIGELGLIRENGRVINSAPRTNQISPAQVADATPAPTNQNPPKPRTITSTIFNLLFLLHLLGLSILISFLSLRGFLSRTPSFHPLPFFIPLLSSISLSAFIALIYLLFTLAHPSKSLTTSLWLSPPLTCIAAALLLSYGAGASFAVGVPALVLGVGMGFYACWISPSVEYARRILCGSVREVKFCVEVGKFVAGAVLVGVGYCWFWALGVGALAAAGDKRFDAVYLLLLLLSLAWTMQVINGADQA</sequence>
<dbReference type="GO" id="GO:0016020">
    <property type="term" value="C:membrane"/>
    <property type="evidence" value="ECO:0007669"/>
    <property type="project" value="UniProtKB-SubCell"/>
</dbReference>
<dbReference type="Gramene" id="ONK74298">
    <property type="protein sequence ID" value="ONK74298"/>
    <property type="gene ID" value="A4U43_C03F4810"/>
</dbReference>
<dbReference type="PANTHER" id="PTHR12385:SF84">
    <property type="entry name" value="CHOLINE TRANSPORTER-LIKE PROTEIN"/>
    <property type="match status" value="1"/>
</dbReference>
<comment type="similarity">
    <text evidence="2">Belongs to the CTL (choline transporter-like) family.</text>
</comment>
<gene>
    <name evidence="7" type="ORF">A4U43_C03F4810</name>
</gene>
<reference evidence="8" key="1">
    <citation type="journal article" date="2017" name="Nat. Commun.">
        <title>The asparagus genome sheds light on the origin and evolution of a young Y chromosome.</title>
        <authorList>
            <person name="Harkess A."/>
            <person name="Zhou J."/>
            <person name="Xu C."/>
            <person name="Bowers J.E."/>
            <person name="Van der Hulst R."/>
            <person name="Ayyampalayam S."/>
            <person name="Mercati F."/>
            <person name="Riccardi P."/>
            <person name="McKain M.R."/>
            <person name="Kakrana A."/>
            <person name="Tang H."/>
            <person name="Ray J."/>
            <person name="Groenendijk J."/>
            <person name="Arikit S."/>
            <person name="Mathioni S.M."/>
            <person name="Nakano M."/>
            <person name="Shan H."/>
            <person name="Telgmann-Rauber A."/>
            <person name="Kanno A."/>
            <person name="Yue Z."/>
            <person name="Chen H."/>
            <person name="Li W."/>
            <person name="Chen Y."/>
            <person name="Xu X."/>
            <person name="Zhang Y."/>
            <person name="Luo S."/>
            <person name="Chen H."/>
            <person name="Gao J."/>
            <person name="Mao Z."/>
            <person name="Pires J.C."/>
            <person name="Luo M."/>
            <person name="Kudrna D."/>
            <person name="Wing R.A."/>
            <person name="Meyers B.C."/>
            <person name="Yi K."/>
            <person name="Kong H."/>
            <person name="Lavrijsen P."/>
            <person name="Sunseri F."/>
            <person name="Falavigna A."/>
            <person name="Ye Y."/>
            <person name="Leebens-Mack J.H."/>
            <person name="Chen G."/>
        </authorList>
    </citation>
    <scope>NUCLEOTIDE SEQUENCE [LARGE SCALE GENOMIC DNA]</scope>
    <source>
        <strain evidence="8">cv. DH0086</strain>
    </source>
</reference>
<keyword evidence="3 6" id="KW-0812">Transmembrane</keyword>
<feature type="transmembrane region" description="Helical" evidence="6">
    <location>
        <begin position="201"/>
        <end position="227"/>
    </location>
</feature>
<proteinExistence type="inferred from homology"/>
<feature type="transmembrane region" description="Helical" evidence="6">
    <location>
        <begin position="233"/>
        <end position="253"/>
    </location>
</feature>
<feature type="transmembrane region" description="Helical" evidence="6">
    <location>
        <begin position="130"/>
        <end position="148"/>
    </location>
</feature>
<dbReference type="OMA" id="WIAVWIV"/>
<keyword evidence="8" id="KW-1185">Reference proteome</keyword>
<dbReference type="PANTHER" id="PTHR12385">
    <property type="entry name" value="CHOLINE TRANSPORTER-LIKE (SLC FAMILY 44)"/>
    <property type="match status" value="1"/>
</dbReference>
<name>A0A5P1F7F1_ASPOF</name>
<dbReference type="EMBL" id="CM007383">
    <property type="protein sequence ID" value="ONK74298.1"/>
    <property type="molecule type" value="Genomic_DNA"/>
</dbReference>
<comment type="subcellular location">
    <subcellularLocation>
        <location evidence="1">Membrane</location>
        <topology evidence="1">Multi-pass membrane protein</topology>
    </subcellularLocation>
</comment>
<dbReference type="InterPro" id="IPR007603">
    <property type="entry name" value="Choline_transptr-like"/>
</dbReference>
<keyword evidence="4 6" id="KW-1133">Transmembrane helix</keyword>
<keyword evidence="5 6" id="KW-0472">Membrane</keyword>
<protein>
    <submittedName>
        <fullName evidence="7">Uncharacterized protein</fullName>
    </submittedName>
</protein>
<dbReference type="Proteomes" id="UP000243459">
    <property type="component" value="Chromosome 3"/>
</dbReference>
<evidence type="ECO:0000256" key="3">
    <source>
        <dbReference type="ARBA" id="ARBA00022692"/>
    </source>
</evidence>
<evidence type="ECO:0000256" key="4">
    <source>
        <dbReference type="ARBA" id="ARBA00022989"/>
    </source>
</evidence>
<dbReference type="GO" id="GO:0022857">
    <property type="term" value="F:transmembrane transporter activity"/>
    <property type="evidence" value="ECO:0007669"/>
    <property type="project" value="InterPro"/>
</dbReference>
<evidence type="ECO:0000256" key="1">
    <source>
        <dbReference type="ARBA" id="ARBA00004141"/>
    </source>
</evidence>
<evidence type="ECO:0000313" key="8">
    <source>
        <dbReference type="Proteomes" id="UP000243459"/>
    </source>
</evidence>
<feature type="transmembrane region" description="Helical" evidence="6">
    <location>
        <begin position="154"/>
        <end position="173"/>
    </location>
</feature>
<feature type="transmembrane region" description="Helical" evidence="6">
    <location>
        <begin position="61"/>
        <end position="85"/>
    </location>
</feature>
<dbReference type="AlphaFoldDB" id="A0A5P1F7F1"/>
<evidence type="ECO:0000256" key="2">
    <source>
        <dbReference type="ARBA" id="ARBA00007168"/>
    </source>
</evidence>
<evidence type="ECO:0000256" key="5">
    <source>
        <dbReference type="ARBA" id="ARBA00023136"/>
    </source>
</evidence>
<evidence type="ECO:0000256" key="6">
    <source>
        <dbReference type="SAM" id="Phobius"/>
    </source>
</evidence>
<accession>A0A5P1F7F1</accession>